<reference evidence="1 2" key="1">
    <citation type="journal article" date="2023" name="Plants (Basel)">
        <title>Bridging the Gap: Combining Genomics and Transcriptomics Approaches to Understand Stylosanthes scabra, an Orphan Legume from the Brazilian Caatinga.</title>
        <authorList>
            <person name="Ferreira-Neto J.R.C."/>
            <person name="da Silva M.D."/>
            <person name="Binneck E."/>
            <person name="de Melo N.F."/>
            <person name="da Silva R.H."/>
            <person name="de Melo A.L.T.M."/>
            <person name="Pandolfi V."/>
            <person name="Bustamante F.O."/>
            <person name="Brasileiro-Vidal A.C."/>
            <person name="Benko-Iseppon A.M."/>
        </authorList>
    </citation>
    <scope>NUCLEOTIDE SEQUENCE [LARGE SCALE GENOMIC DNA]</scope>
    <source>
        <tissue evidence="1">Leaves</tissue>
    </source>
</reference>
<dbReference type="Proteomes" id="UP001341840">
    <property type="component" value="Unassembled WGS sequence"/>
</dbReference>
<name>A0ABU6Y037_9FABA</name>
<evidence type="ECO:0000313" key="1">
    <source>
        <dbReference type="EMBL" id="MED6203374.1"/>
    </source>
</evidence>
<gene>
    <name evidence="1" type="ORF">PIB30_114897</name>
</gene>
<organism evidence="1 2">
    <name type="scientific">Stylosanthes scabra</name>
    <dbReference type="NCBI Taxonomy" id="79078"/>
    <lineage>
        <taxon>Eukaryota</taxon>
        <taxon>Viridiplantae</taxon>
        <taxon>Streptophyta</taxon>
        <taxon>Embryophyta</taxon>
        <taxon>Tracheophyta</taxon>
        <taxon>Spermatophyta</taxon>
        <taxon>Magnoliopsida</taxon>
        <taxon>eudicotyledons</taxon>
        <taxon>Gunneridae</taxon>
        <taxon>Pentapetalae</taxon>
        <taxon>rosids</taxon>
        <taxon>fabids</taxon>
        <taxon>Fabales</taxon>
        <taxon>Fabaceae</taxon>
        <taxon>Papilionoideae</taxon>
        <taxon>50 kb inversion clade</taxon>
        <taxon>dalbergioids sensu lato</taxon>
        <taxon>Dalbergieae</taxon>
        <taxon>Pterocarpus clade</taxon>
        <taxon>Stylosanthes</taxon>
    </lineage>
</organism>
<evidence type="ECO:0000313" key="2">
    <source>
        <dbReference type="Proteomes" id="UP001341840"/>
    </source>
</evidence>
<protein>
    <submittedName>
        <fullName evidence="1">Uncharacterized protein</fullName>
    </submittedName>
</protein>
<keyword evidence="2" id="KW-1185">Reference proteome</keyword>
<feature type="non-terminal residue" evidence="1">
    <location>
        <position position="70"/>
    </location>
</feature>
<dbReference type="EMBL" id="JASCZI010222764">
    <property type="protein sequence ID" value="MED6203374.1"/>
    <property type="molecule type" value="Genomic_DNA"/>
</dbReference>
<proteinExistence type="predicted"/>
<comment type="caution">
    <text evidence="1">The sequence shown here is derived from an EMBL/GenBank/DDBJ whole genome shotgun (WGS) entry which is preliminary data.</text>
</comment>
<sequence>MEETRTNFKNQGAAIKNLEVQVGEIAKQLAHRTPNTFPSDTIPNLRADCKAIGVMMVEETSINEEKVEAE</sequence>
<accession>A0ABU6Y037</accession>